<name>A0A917VP08_9ACTN</name>
<protein>
    <recommendedName>
        <fullName evidence="3">Phage late control D family protein</fullName>
    </recommendedName>
</protein>
<accession>A0A917VP08</accession>
<dbReference type="SUPFAM" id="SSF69279">
    <property type="entry name" value="Phage tail proteins"/>
    <property type="match status" value="1"/>
</dbReference>
<comment type="caution">
    <text evidence="1">The sequence shown here is derived from an EMBL/GenBank/DDBJ whole genome shotgun (WGS) entry which is preliminary data.</text>
</comment>
<evidence type="ECO:0000313" key="1">
    <source>
        <dbReference type="EMBL" id="GGL04274.1"/>
    </source>
</evidence>
<keyword evidence="2" id="KW-1185">Reference proteome</keyword>
<dbReference type="Proteomes" id="UP000637788">
    <property type="component" value="Unassembled WGS sequence"/>
</dbReference>
<reference evidence="1" key="1">
    <citation type="journal article" date="2014" name="Int. J. Syst. Evol. Microbiol.">
        <title>Complete genome sequence of Corynebacterium casei LMG S-19264T (=DSM 44701T), isolated from a smear-ripened cheese.</title>
        <authorList>
            <consortium name="US DOE Joint Genome Institute (JGI-PGF)"/>
            <person name="Walter F."/>
            <person name="Albersmeier A."/>
            <person name="Kalinowski J."/>
            <person name="Ruckert C."/>
        </authorList>
    </citation>
    <scope>NUCLEOTIDE SEQUENCE</scope>
    <source>
        <strain evidence="1">JCM 3035</strain>
    </source>
</reference>
<evidence type="ECO:0008006" key="3">
    <source>
        <dbReference type="Google" id="ProtNLM"/>
    </source>
</evidence>
<sequence length="365" mass="40033">MTAPAAAPGDTHYVPDFELALDGQPVPAELRARIMGVRFEEALEGANRVEIEFADPDLGILDRPLLDLDTSLQLALGYRPSGIHRVFSGTVTGLETTLPATGMPVLLVSGHDATSRLSEGTKERGFPFYLTDAVIASIVAAENGLIALPDVAASIATGLGAAFSKRPRFQHKQSDYAFLRRIATEYGFDMWVDGAFLNFRLSLPRLPVPEIELRWGESLLEFAPRITSIGQVVRVRARVWVESLKTQLSVEVDWDGERIRTRVRPAVLGEQSEELQASIGIPDIPLESPVDAIKFAVAELRRKLNNRVTAKGSALGDPRFRVGRTLSIASVGNRFSGATYRLTSVVHTLDTNGYRTAFQVRREVI</sequence>
<dbReference type="EMBL" id="BMPQ01000030">
    <property type="protein sequence ID" value="GGL04274.1"/>
    <property type="molecule type" value="Genomic_DNA"/>
</dbReference>
<reference evidence="1" key="2">
    <citation type="submission" date="2020-09" db="EMBL/GenBank/DDBJ databases">
        <authorList>
            <person name="Sun Q."/>
            <person name="Ohkuma M."/>
        </authorList>
    </citation>
    <scope>NUCLEOTIDE SEQUENCE</scope>
    <source>
        <strain evidence="1">JCM 3035</strain>
    </source>
</reference>
<dbReference type="AlphaFoldDB" id="A0A917VP08"/>
<proteinExistence type="predicted"/>
<dbReference type="RefSeq" id="WP_189326332.1">
    <property type="nucleotide sequence ID" value="NZ_BMPQ01000030.1"/>
</dbReference>
<organism evidence="1 2">
    <name type="scientific">Streptomyces flaveus</name>
    <dbReference type="NCBI Taxonomy" id="66370"/>
    <lineage>
        <taxon>Bacteria</taxon>
        <taxon>Bacillati</taxon>
        <taxon>Actinomycetota</taxon>
        <taxon>Actinomycetes</taxon>
        <taxon>Kitasatosporales</taxon>
        <taxon>Streptomycetaceae</taxon>
        <taxon>Streptomyces</taxon>
        <taxon>Streptomyces aurantiacus group</taxon>
    </lineage>
</organism>
<gene>
    <name evidence="1" type="ORF">GCM10010094_76340</name>
</gene>
<evidence type="ECO:0000313" key="2">
    <source>
        <dbReference type="Proteomes" id="UP000637788"/>
    </source>
</evidence>